<dbReference type="InterPro" id="IPR008651">
    <property type="entry name" value="Uncharacterised_HicB"/>
</dbReference>
<dbReference type="RefSeq" id="WP_142453307.1">
    <property type="nucleotide sequence ID" value="NZ_FXTP01000002.1"/>
</dbReference>
<name>A0A521BIF5_9BACT</name>
<reference evidence="1 2" key="1">
    <citation type="submission" date="2017-05" db="EMBL/GenBank/DDBJ databases">
        <authorList>
            <person name="Varghese N."/>
            <person name="Submissions S."/>
        </authorList>
    </citation>
    <scope>NUCLEOTIDE SEQUENCE [LARGE SCALE GENOMIC DNA]</scope>
    <source>
        <strain evidence="1 2">DSM 21985</strain>
    </source>
</reference>
<dbReference type="OrthoDB" id="598413at2"/>
<dbReference type="InterPro" id="IPR013321">
    <property type="entry name" value="Arc_rbn_hlx_hlx"/>
</dbReference>
<protein>
    <submittedName>
        <fullName evidence="1">HicB family protein</fullName>
    </submittedName>
</protein>
<dbReference type="Proteomes" id="UP000317557">
    <property type="component" value="Unassembled WGS sequence"/>
</dbReference>
<evidence type="ECO:0000313" key="1">
    <source>
        <dbReference type="EMBL" id="SMO46875.1"/>
    </source>
</evidence>
<sequence length="78" mass="8957">MSTLSVRLPESLHKKIKELAEQEGVSMNQFITLAVSEKMSALLTVDYLKDRAEKASRQQFDEIMNQVPDVEPEDYDKL</sequence>
<organism evidence="1 2">
    <name type="scientific">Gracilimonas mengyeensis</name>
    <dbReference type="NCBI Taxonomy" id="1302730"/>
    <lineage>
        <taxon>Bacteria</taxon>
        <taxon>Pseudomonadati</taxon>
        <taxon>Balneolota</taxon>
        <taxon>Balneolia</taxon>
        <taxon>Balneolales</taxon>
        <taxon>Balneolaceae</taxon>
        <taxon>Gracilimonas</taxon>
    </lineage>
</organism>
<dbReference type="AlphaFoldDB" id="A0A521BIF5"/>
<dbReference type="Gene3D" id="1.10.1220.10">
    <property type="entry name" value="Met repressor-like"/>
    <property type="match status" value="1"/>
</dbReference>
<keyword evidence="2" id="KW-1185">Reference proteome</keyword>
<accession>A0A521BIF5</accession>
<proteinExistence type="predicted"/>
<dbReference type="SUPFAM" id="SSF47598">
    <property type="entry name" value="Ribbon-helix-helix"/>
    <property type="match status" value="1"/>
</dbReference>
<dbReference type="Pfam" id="PF05534">
    <property type="entry name" value="HicB"/>
    <property type="match status" value="1"/>
</dbReference>
<dbReference type="EMBL" id="FXTP01000002">
    <property type="protein sequence ID" value="SMO46875.1"/>
    <property type="molecule type" value="Genomic_DNA"/>
</dbReference>
<dbReference type="InterPro" id="IPR010985">
    <property type="entry name" value="Ribbon_hlx_hlx"/>
</dbReference>
<dbReference type="NCBIfam" id="NF041551">
    <property type="entry name" value="YlcI_YnfO_N"/>
    <property type="match status" value="1"/>
</dbReference>
<evidence type="ECO:0000313" key="2">
    <source>
        <dbReference type="Proteomes" id="UP000317557"/>
    </source>
</evidence>
<gene>
    <name evidence="1" type="ORF">SAMN06265219_102306</name>
</gene>
<dbReference type="GO" id="GO:0006355">
    <property type="term" value="P:regulation of DNA-templated transcription"/>
    <property type="evidence" value="ECO:0007669"/>
    <property type="project" value="InterPro"/>
</dbReference>